<evidence type="ECO:0000256" key="1">
    <source>
        <dbReference type="SAM" id="SignalP"/>
    </source>
</evidence>
<proteinExistence type="predicted"/>
<evidence type="ECO:0000313" key="2">
    <source>
        <dbReference type="EMBL" id="SFH92716.1"/>
    </source>
</evidence>
<dbReference type="AlphaFoldDB" id="A0A1I3E180"/>
<gene>
    <name evidence="2" type="ORF">SAMN05421753_10437</name>
</gene>
<feature type="signal peptide" evidence="1">
    <location>
        <begin position="1"/>
        <end position="26"/>
    </location>
</feature>
<dbReference type="Proteomes" id="UP000199518">
    <property type="component" value="Unassembled WGS sequence"/>
</dbReference>
<dbReference type="SUPFAM" id="SSF52317">
    <property type="entry name" value="Class I glutamine amidotransferase-like"/>
    <property type="match status" value="1"/>
</dbReference>
<keyword evidence="3" id="KW-1185">Reference proteome</keyword>
<sequence length="660" mass="74122">MCLKLSCPLMFGVVLALRCLAMPVQAEESPLPSLKLQYRAPNQSLLFVVGEGAAEVAPMREACDQNKLRFESSPSYDIGKPDFSGYHAIVGGSNNLDYFGWGESDESKKSRIFSNLKQFVADGGHLFLFATYHGRNSERFKEFGIVPGDVEATLFEHIPGRSEVLFHGSENLVPPDGKVRSWGNLGTDPARGPVDMLKRVHPEGWSQQPVLTTVCYGNGRVSYCTVEPSRDGVWMIPIAVNWIARGAPTNKDQIGTDVVVDRARLKQWNSSVSLPVPPPDLNLTEDAIRSEAASHIWKQMSKDADPKRHFIALKTAWEIAASSGDFALADQILKEASGEYQVDKFRIRRAMLDVRMVRRPGPDAALAKFAFAWSEEAYSAGRFLDAQRFAEQAKQLAATDLELLARIEKRQIEFEPSVSAEKAVRPLMDQPNDSKRSPQQNEVLGRFYAFTSRQWDQGLSYLQDGEDEALRELARLDLADPADPLQQSKLADRWRTYGGPTTPQERLAIEQRSRYWFDVSIPKLQGQDRIAAEESLRQLRTPSEEIRFKLKLEGRGRLEIDSERMNWVQYYGQAPTEILVNSRPWKLSESPSLHNQDVSRFASQQAEFRDPGLNRIHGRSMVVLQRSRPGKVIIDLADIPVGADDYEFILTIGASGKSQP</sequence>
<keyword evidence="1" id="KW-0732">Signal</keyword>
<organism evidence="2 3">
    <name type="scientific">Planctomicrobium piriforme</name>
    <dbReference type="NCBI Taxonomy" id="1576369"/>
    <lineage>
        <taxon>Bacteria</taxon>
        <taxon>Pseudomonadati</taxon>
        <taxon>Planctomycetota</taxon>
        <taxon>Planctomycetia</taxon>
        <taxon>Planctomycetales</taxon>
        <taxon>Planctomycetaceae</taxon>
        <taxon>Planctomicrobium</taxon>
    </lineage>
</organism>
<name>A0A1I3E180_9PLAN</name>
<evidence type="ECO:0000313" key="3">
    <source>
        <dbReference type="Proteomes" id="UP000199518"/>
    </source>
</evidence>
<dbReference type="EMBL" id="FOQD01000004">
    <property type="protein sequence ID" value="SFH92716.1"/>
    <property type="molecule type" value="Genomic_DNA"/>
</dbReference>
<dbReference type="STRING" id="1576369.SAMN05421753_10437"/>
<protein>
    <submittedName>
        <fullName evidence="2">Uncharacterized protein</fullName>
    </submittedName>
</protein>
<dbReference type="InterPro" id="IPR029062">
    <property type="entry name" value="Class_I_gatase-like"/>
</dbReference>
<feature type="chain" id="PRO_5011658676" evidence="1">
    <location>
        <begin position="27"/>
        <end position="660"/>
    </location>
</feature>
<reference evidence="3" key="1">
    <citation type="submission" date="2016-10" db="EMBL/GenBank/DDBJ databases">
        <authorList>
            <person name="Varghese N."/>
            <person name="Submissions S."/>
        </authorList>
    </citation>
    <scope>NUCLEOTIDE SEQUENCE [LARGE SCALE GENOMIC DNA]</scope>
    <source>
        <strain evidence="3">DSM 26348</strain>
    </source>
</reference>
<accession>A0A1I3E180</accession>